<protein>
    <recommendedName>
        <fullName evidence="4">Latent transforming growth factor beta-binding protein</fullName>
    </recommendedName>
</protein>
<evidence type="ECO:0000313" key="3">
    <source>
        <dbReference type="Proteomes" id="UP000268313"/>
    </source>
</evidence>
<name>A0A3A8KCF7_9BACT</name>
<evidence type="ECO:0000256" key="1">
    <source>
        <dbReference type="SAM" id="SignalP"/>
    </source>
</evidence>
<reference evidence="3" key="1">
    <citation type="submission" date="2018-09" db="EMBL/GenBank/DDBJ databases">
        <authorList>
            <person name="Livingstone P.G."/>
            <person name="Whitworth D.E."/>
        </authorList>
    </citation>
    <scope>NUCLEOTIDE SEQUENCE [LARGE SCALE GENOMIC DNA]</scope>
    <source>
        <strain evidence="3">CA043D</strain>
    </source>
</reference>
<keyword evidence="1" id="KW-0732">Signal</keyword>
<feature type="chain" id="PRO_5017201166" description="Latent transforming growth factor beta-binding protein" evidence="1">
    <location>
        <begin position="25"/>
        <end position="115"/>
    </location>
</feature>
<sequence length="115" mass="12183">MPSFRRLLSFSTVMLFAVVPMASAEAPNASYEEASESRPGPICHESLCDTNQDCRNACPSALTAACVQNTCQFTYTSGGGGPGGPYCAEQFCSEDQECNCNGRPGYCGADSVCHF</sequence>
<accession>A0A3A8KCF7</accession>
<dbReference type="OrthoDB" id="5517498at2"/>
<feature type="signal peptide" evidence="1">
    <location>
        <begin position="1"/>
        <end position="24"/>
    </location>
</feature>
<evidence type="ECO:0008006" key="4">
    <source>
        <dbReference type="Google" id="ProtNLM"/>
    </source>
</evidence>
<dbReference type="AlphaFoldDB" id="A0A3A8KCF7"/>
<evidence type="ECO:0000313" key="2">
    <source>
        <dbReference type="EMBL" id="RKH05833.1"/>
    </source>
</evidence>
<dbReference type="EMBL" id="RAWE01000015">
    <property type="protein sequence ID" value="RKH05833.1"/>
    <property type="molecule type" value="Genomic_DNA"/>
</dbReference>
<organism evidence="2 3">
    <name type="scientific">Corallococcus carmarthensis</name>
    <dbReference type="NCBI Taxonomy" id="2316728"/>
    <lineage>
        <taxon>Bacteria</taxon>
        <taxon>Pseudomonadati</taxon>
        <taxon>Myxococcota</taxon>
        <taxon>Myxococcia</taxon>
        <taxon>Myxococcales</taxon>
        <taxon>Cystobacterineae</taxon>
        <taxon>Myxococcaceae</taxon>
        <taxon>Corallococcus</taxon>
    </lineage>
</organism>
<gene>
    <name evidence="2" type="ORF">D7X32_07000</name>
</gene>
<comment type="caution">
    <text evidence="2">The sequence shown here is derived from an EMBL/GenBank/DDBJ whole genome shotgun (WGS) entry which is preliminary data.</text>
</comment>
<proteinExistence type="predicted"/>
<dbReference type="Proteomes" id="UP000268313">
    <property type="component" value="Unassembled WGS sequence"/>
</dbReference>
<keyword evidence="3" id="KW-1185">Reference proteome</keyword>
<dbReference type="RefSeq" id="WP_120601722.1">
    <property type="nucleotide sequence ID" value="NZ_RAWE01000015.1"/>
</dbReference>